<reference evidence="5 6" key="1">
    <citation type="journal article" date="2021" name="Microorganisms">
        <title>Acidisoma silvae sp. nov. and Acidisomacellulosilytica sp. nov., Two Acidophilic Bacteria Isolated from Decaying Wood, Hydrolyzing Cellulose and Producing Poly-3-hydroxybutyrate.</title>
        <authorList>
            <person name="Mieszkin S."/>
            <person name="Pouder E."/>
            <person name="Uroz S."/>
            <person name="Simon-Colin C."/>
            <person name="Alain K."/>
        </authorList>
    </citation>
    <scope>NUCLEOTIDE SEQUENCE [LARGE SCALE GENOMIC DNA]</scope>
    <source>
        <strain evidence="5 6">HW T5.17</strain>
    </source>
</reference>
<dbReference type="RefSeq" id="WP_227310853.1">
    <property type="nucleotide sequence ID" value="NZ_JAESVA010000031.1"/>
</dbReference>
<comment type="subunit">
    <text evidence="1">Homodimer.</text>
</comment>
<name>A0A963Z789_9PROT</name>
<keyword evidence="6" id="KW-1185">Reference proteome</keyword>
<dbReference type="Gene3D" id="2.60.120.480">
    <property type="entry name" value="Ureidoglycolate hydrolase"/>
    <property type="match status" value="1"/>
</dbReference>
<dbReference type="GO" id="GO:0004848">
    <property type="term" value="F:ureidoglycolate hydrolase activity"/>
    <property type="evidence" value="ECO:0007669"/>
    <property type="project" value="InterPro"/>
</dbReference>
<evidence type="ECO:0000256" key="3">
    <source>
        <dbReference type="ARBA" id="ARBA00023239"/>
    </source>
</evidence>
<dbReference type="GO" id="GO:0000256">
    <property type="term" value="P:allantoin catabolic process"/>
    <property type="evidence" value="ECO:0007669"/>
    <property type="project" value="InterPro"/>
</dbReference>
<dbReference type="PANTHER" id="PTHR21221:SF1">
    <property type="entry name" value="UREIDOGLYCOLATE LYASE"/>
    <property type="match status" value="1"/>
</dbReference>
<dbReference type="InterPro" id="IPR007247">
    <property type="entry name" value="Ureidogly_lyase"/>
</dbReference>
<accession>A0A963Z789</accession>
<protein>
    <submittedName>
        <fullName evidence="5">Ureidoglycolate lyase</fullName>
    </submittedName>
</protein>
<dbReference type="InterPro" id="IPR047233">
    <property type="entry name" value="UAH_cupin"/>
</dbReference>
<keyword evidence="3 5" id="KW-0456">Lyase</keyword>
<evidence type="ECO:0000313" key="6">
    <source>
        <dbReference type="Proteomes" id="UP000721844"/>
    </source>
</evidence>
<comment type="catalytic activity">
    <reaction evidence="4">
        <text>(S)-ureidoglycolate = urea + glyoxylate</text>
        <dbReference type="Rhea" id="RHEA:11304"/>
        <dbReference type="ChEBI" id="CHEBI:16199"/>
        <dbReference type="ChEBI" id="CHEBI:36655"/>
        <dbReference type="ChEBI" id="CHEBI:57296"/>
        <dbReference type="EC" id="4.3.2.3"/>
    </reaction>
</comment>
<dbReference type="SUPFAM" id="SSF51182">
    <property type="entry name" value="RmlC-like cupins"/>
    <property type="match status" value="1"/>
</dbReference>
<dbReference type="EMBL" id="JAESVA010000031">
    <property type="protein sequence ID" value="MCB8884122.1"/>
    <property type="molecule type" value="Genomic_DNA"/>
</dbReference>
<evidence type="ECO:0000256" key="4">
    <source>
        <dbReference type="ARBA" id="ARBA00047684"/>
    </source>
</evidence>
<gene>
    <name evidence="5" type="ORF">ACELLULO517_28185</name>
</gene>
<evidence type="ECO:0000256" key="2">
    <source>
        <dbReference type="ARBA" id="ARBA00022631"/>
    </source>
</evidence>
<organism evidence="5 6">
    <name type="scientific">Acidisoma cellulosilyticum</name>
    <dbReference type="NCBI Taxonomy" id="2802395"/>
    <lineage>
        <taxon>Bacteria</taxon>
        <taxon>Pseudomonadati</taxon>
        <taxon>Pseudomonadota</taxon>
        <taxon>Alphaproteobacteria</taxon>
        <taxon>Acetobacterales</taxon>
        <taxon>Acidocellaceae</taxon>
        <taxon>Acidisoma</taxon>
    </lineage>
</organism>
<dbReference type="GO" id="GO:0006144">
    <property type="term" value="P:purine nucleobase metabolic process"/>
    <property type="evidence" value="ECO:0007669"/>
    <property type="project" value="UniProtKB-KW"/>
</dbReference>
<dbReference type="Proteomes" id="UP000721844">
    <property type="component" value="Unassembled WGS sequence"/>
</dbReference>
<comment type="caution">
    <text evidence="5">The sequence shown here is derived from an EMBL/GenBank/DDBJ whole genome shotgun (WGS) entry which is preliminary data.</text>
</comment>
<keyword evidence="2" id="KW-0659">Purine metabolism</keyword>
<dbReference type="AlphaFoldDB" id="A0A963Z789"/>
<dbReference type="InterPro" id="IPR024060">
    <property type="entry name" value="Ureidoglycolate_lyase_dom_sf"/>
</dbReference>
<dbReference type="GO" id="GO:0050385">
    <property type="term" value="F:ureidoglycolate lyase activity"/>
    <property type="evidence" value="ECO:0007669"/>
    <property type="project" value="UniProtKB-EC"/>
</dbReference>
<dbReference type="CDD" id="cd20298">
    <property type="entry name" value="cupin_UAH"/>
    <property type="match status" value="1"/>
</dbReference>
<dbReference type="PANTHER" id="PTHR21221">
    <property type="entry name" value="UREIDOGLYCOLATE HYDROLASE"/>
    <property type="match status" value="1"/>
</dbReference>
<evidence type="ECO:0000313" key="5">
    <source>
        <dbReference type="EMBL" id="MCB8884122.1"/>
    </source>
</evidence>
<dbReference type="InterPro" id="IPR011051">
    <property type="entry name" value="RmlC_Cupin_sf"/>
</dbReference>
<evidence type="ECO:0000256" key="1">
    <source>
        <dbReference type="ARBA" id="ARBA00011738"/>
    </source>
</evidence>
<dbReference type="Pfam" id="PF04115">
    <property type="entry name" value="Ureidogly_lyase"/>
    <property type="match status" value="1"/>
</dbReference>
<proteinExistence type="predicted"/>
<sequence length="159" mass="17400">MTIHLTLEPITAEAFAPFGLLLPPPVLGGARLELIAELQNLRPSARARLSLATVAAQLLPMEAIEMERHIYSSQAFVPIDCASYMLLVALHGPDDMPDMATLRAFRVPGDTGINYKADTWHYPLSALERTARFTVLTFIDGTTADEQFVPVPQAVRISA</sequence>